<evidence type="ECO:0000313" key="2">
    <source>
        <dbReference type="EMBL" id="KRG21951.1"/>
    </source>
</evidence>
<accession>A0A0Q9YMG8</accession>
<reference evidence="3" key="2">
    <citation type="journal article" date="2016" name="Genome Announc.">
        <title>Draft Genome Sequences of Two Novel Amoeba-Resistant Intranuclear Bacteria, 'Candidatus Berkiella cookevillensis' and 'Candidatus Berkiella aquae'.</title>
        <authorList>
            <person name="Mehari Y.T."/>
            <person name="Arivett B.A."/>
            <person name="Farone A.L."/>
            <person name="Gunderson J.H."/>
            <person name="Farone M.B."/>
        </authorList>
    </citation>
    <scope>NUCLEOTIDE SEQUENCE</scope>
    <source>
        <strain evidence="3">HT99</strain>
    </source>
</reference>
<protein>
    <submittedName>
        <fullName evidence="2">Uncharacterized protein</fullName>
    </submittedName>
</protein>
<reference evidence="3" key="3">
    <citation type="submission" date="2021-06" db="EMBL/GenBank/DDBJ databases">
        <title>Genomic Description and Analysis of Intracellular Bacteria, Candidatus Berkiella cookevillensis and Candidatus Berkiella aquae.</title>
        <authorList>
            <person name="Kidane D.T."/>
            <person name="Mehari Y.T."/>
            <person name="Rice F.C."/>
            <person name="Arivett B.A."/>
            <person name="Farone A.L."/>
            <person name="Berk S.G."/>
            <person name="Farone M.B."/>
        </authorList>
    </citation>
    <scope>NUCLEOTIDE SEQUENCE</scope>
    <source>
        <strain evidence="3">HT99</strain>
    </source>
</reference>
<keyword evidence="1" id="KW-0472">Membrane</keyword>
<keyword evidence="4" id="KW-1185">Reference proteome</keyword>
<comment type="caution">
    <text evidence="2">The sequence shown here is derived from an EMBL/GenBank/DDBJ whole genome shotgun (WGS) entry which is preliminary data.</text>
</comment>
<evidence type="ECO:0000313" key="3">
    <source>
        <dbReference type="EMBL" id="MCS5710360.1"/>
    </source>
</evidence>
<gene>
    <name evidence="3" type="ORF">HT99x_002880</name>
    <name evidence="2" type="ORF">HT99x_01145</name>
</gene>
<reference evidence="2" key="1">
    <citation type="submission" date="2015-09" db="EMBL/GenBank/DDBJ databases">
        <title>Draft Genome Sequences of Two Novel Amoeba-resistant Intranuclear Bacteria, Candidatus Berkiella cookevillensis and Candidatus Berkiella aquae.</title>
        <authorList>
            <person name="Mehari Y.T."/>
            <person name="Arivett B.A."/>
            <person name="Farone A.L."/>
            <person name="Gunderson J.H."/>
            <person name="Farone M.B."/>
        </authorList>
    </citation>
    <scope>NUCLEOTIDE SEQUENCE [LARGE SCALE GENOMIC DNA]</scope>
    <source>
        <strain evidence="2">HT99</strain>
    </source>
</reference>
<dbReference type="EMBL" id="LKAJ02000001">
    <property type="protein sequence ID" value="MCS5710360.1"/>
    <property type="molecule type" value="Genomic_DNA"/>
</dbReference>
<evidence type="ECO:0000313" key="4">
    <source>
        <dbReference type="Proteomes" id="UP000051497"/>
    </source>
</evidence>
<dbReference type="Proteomes" id="UP000051497">
    <property type="component" value="Unassembled WGS sequence"/>
</dbReference>
<evidence type="ECO:0000256" key="1">
    <source>
        <dbReference type="SAM" id="Phobius"/>
    </source>
</evidence>
<keyword evidence="1" id="KW-0812">Transmembrane</keyword>
<dbReference type="RefSeq" id="WP_075065766.1">
    <property type="nucleotide sequence ID" value="NZ_LKAJ02000001.1"/>
</dbReference>
<sequence length="194" mass="21301">MLSFTDICDQLGSEALNSACEWAGSNPAIALGLTLGGTLLATVGGLYFSRNRHAQPVVVPRMQTRGRQSLREAIADTNTDLDLAQEIADMKTAENMPLQTIVSTYLAQKAAEKQMNATQIRNWVFEQAFPGQQRIVGKAVTQAELNEGVLRLLKLPIDGKVPTLSAERERYNAVLRQLDLAHLQVTMPQRAKIS</sequence>
<proteinExistence type="predicted"/>
<dbReference type="AlphaFoldDB" id="A0A0Q9YMG8"/>
<organism evidence="2">
    <name type="scientific">Candidatus Berkiella aquae</name>
    <dbReference type="NCBI Taxonomy" id="295108"/>
    <lineage>
        <taxon>Bacteria</taxon>
        <taxon>Pseudomonadati</taxon>
        <taxon>Pseudomonadota</taxon>
        <taxon>Gammaproteobacteria</taxon>
        <taxon>Candidatus Berkiellales</taxon>
        <taxon>Candidatus Berkiellaceae</taxon>
        <taxon>Candidatus Berkiella</taxon>
    </lineage>
</organism>
<dbReference type="EMBL" id="LKAJ01000003">
    <property type="protein sequence ID" value="KRG21951.1"/>
    <property type="molecule type" value="Genomic_DNA"/>
</dbReference>
<feature type="transmembrane region" description="Helical" evidence="1">
    <location>
        <begin position="28"/>
        <end position="48"/>
    </location>
</feature>
<keyword evidence="1" id="KW-1133">Transmembrane helix</keyword>
<name>A0A0Q9YMG8_9GAMM</name>